<evidence type="ECO:0000313" key="1">
    <source>
        <dbReference type="EMBL" id="SVC38274.1"/>
    </source>
</evidence>
<reference evidence="1" key="1">
    <citation type="submission" date="2018-05" db="EMBL/GenBank/DDBJ databases">
        <authorList>
            <person name="Lanie J.A."/>
            <person name="Ng W.-L."/>
            <person name="Kazmierczak K.M."/>
            <person name="Andrzejewski T.M."/>
            <person name="Davidsen T.M."/>
            <person name="Wayne K.J."/>
            <person name="Tettelin H."/>
            <person name="Glass J.I."/>
            <person name="Rusch D."/>
            <person name="Podicherti R."/>
            <person name="Tsui H.-C.T."/>
            <person name="Winkler M.E."/>
        </authorList>
    </citation>
    <scope>NUCLEOTIDE SEQUENCE</scope>
</reference>
<proteinExistence type="predicted"/>
<organism evidence="1">
    <name type="scientific">marine metagenome</name>
    <dbReference type="NCBI Taxonomy" id="408172"/>
    <lineage>
        <taxon>unclassified sequences</taxon>
        <taxon>metagenomes</taxon>
        <taxon>ecological metagenomes</taxon>
    </lineage>
</organism>
<dbReference type="AlphaFoldDB" id="A0A382LN92"/>
<protein>
    <submittedName>
        <fullName evidence="1">Uncharacterized protein</fullName>
    </submittedName>
</protein>
<name>A0A382LN92_9ZZZZ</name>
<accession>A0A382LN92</accession>
<gene>
    <name evidence="1" type="ORF">METZ01_LOCUS291128</name>
</gene>
<dbReference type="EMBL" id="UINC01088233">
    <property type="protein sequence ID" value="SVC38274.1"/>
    <property type="molecule type" value="Genomic_DNA"/>
</dbReference>
<sequence>MAENTAAVEEIIAAHAAWMKETHSLEAGSGIHLVDYHVAKGEEANDLLDPSKGTTGNVLYCINEVYVEPDGIEQHMGQAMQWDGLQAFAGTLMQYGKVLIGGGSVIHSMNG</sequence>